<reference evidence="6 7" key="1">
    <citation type="submission" date="2015-06" db="EMBL/GenBank/DDBJ databases">
        <title>Survival trade-offs in plant roots during colonization by closely related pathogenic and mutualistic fungi.</title>
        <authorList>
            <person name="Hacquard S."/>
            <person name="Kracher B."/>
            <person name="Hiruma K."/>
            <person name="Weinman A."/>
            <person name="Muench P."/>
            <person name="Garrido Oter R."/>
            <person name="Ver Loren van Themaat E."/>
            <person name="Dallerey J.-F."/>
            <person name="Damm U."/>
            <person name="Henrissat B."/>
            <person name="Lespinet O."/>
            <person name="Thon M."/>
            <person name="Kemen E."/>
            <person name="McHardy A.C."/>
            <person name="Schulze-Lefert P."/>
            <person name="O'Connell R.J."/>
        </authorList>
    </citation>
    <scope>NUCLEOTIDE SEQUENCE [LARGE SCALE GENOMIC DNA]</scope>
    <source>
        <strain evidence="6 7">0861</strain>
    </source>
</reference>
<protein>
    <submittedName>
        <fullName evidence="6">DNA repair protein RAD8</fullName>
    </submittedName>
</protein>
<evidence type="ECO:0000256" key="1">
    <source>
        <dbReference type="ARBA" id="ARBA00022741"/>
    </source>
</evidence>
<evidence type="ECO:0000259" key="5">
    <source>
        <dbReference type="Pfam" id="PF00176"/>
    </source>
</evidence>
<sequence length="2680" mass="299836">MTDQGELEGLDLLNISGILSAEGLDGDEPSHEEAVFDTARKDDQNLNRQPLIPNQQNPSFENANRTTDSDLWNPGHDASVLGRVHDGQRSNDLSVVPVASLTTQYRHRGSDLSYSAMNINQVEFAQNMAPEADMSTPDSRYRMPPQDLANHPANANQAGLSQTIAPMASMGDEFYMLNSKQHGQSYGSSSSTHFMGSTDNSQFQPANNLSSTPQDQANPVYTNQQTWDAQQDGMDSFPENQGFHFRDYMPVDWNNTQTDSLQPDHMNQQLSSQVLHPGYDLTSVHSAVSQNQTYDGNYHHNDQGSFNAPPVHATYQPQNPQFNGPIPHVHQQGTFQSKQTSSFPQIENDQDQIIARYRTDQDRTIAAEYNRVANIQSLLGAHGQPVQDINMLGIFPTPEELLEVLIDGCLMENIQLPAPGSLTRQAGRQANRHEDLDERDVLKPRDSFEIIFNRACKLGFEQVVEGGGVSFKIATMCSGTDGPILALREFAEAATGHGYSNALQYDHVFSVEIDPFKQAFIERNARPSGPIFRNVIDVGRPGAVQAMTASGAMAEIPTKIDILIAGSSCVDFSSLNIQRENKKRASGLQKLFDQFKERGVTDFLGQDDPIAEEVIEGLKALFENIDEEKGESTKTFLSILLYVLQHRPKILILENVTKAPWDQFKGFWLPAIGYTAAVVQVDSKNFLVPQTRQRKYLIAVDGRRYGGGASEIVNGWAKLMDSSQWFRNPPDLQRFLLPPSDPRVLQARFQLERALLSKPKKDVEAVVCQNDHRLARRNEGLGDSHPYTRLDGRGNVQPREESWRGYIFVITTRMQDLLDITCLRCYVKGFDFTFKVLVLDLGQNVDRQSAKLGVLPCIIPSCDPFLTYYGRPVLGLECLAVQGIPIDRISISVEKEAQLKDLAGNAMTTTVAGAAILCAIICERSLVVKARNQHIDIDGLSIAELIGPVEFSSACPDLYHPAGQASSAHLPPDSSPDFEIYDNDFDHPINHTDPGIQSRISPTTTDAIQSPTADATKMEWQDAVVDTLEGELVVGFLTDLCRKGRRNCLCDAIRKHQHTGTYWRCNDCNEIRCESCTGNPEHNFDKLHPIDATRSIDKSVAYQLATVAFPAHLFIDAFNPNVDILDGLSDQVFGEHRAALQMAIQACCGSKHYYQTSLKFRDDITVTYESTNSYITLVVTEMDLTWSLHKIGIQVGQEPVRFSSGPGPCEGFRQQILDVPDYPQVMDQVAEDINGEFHFTELCGTPFGILYVRKDEDRSRIYHMLHTTSTTAADGDRWVLTNNPRKLEPDESRDIICMFPEDFTHFMDDEVQKEHRQVPATLPGVWKPLQSDYQLTISVRDPALTVRFSNLAEQSVGLDNCQSSLPSILVRLDNTDMHYPVKSLSVQWDVPVDTAHSSNEPWVSVARHEVKDALALFSSAMNKIKRTSEHSEQIRSLNIGNILLDVNSPCHSCSPESVKILHRWDDNGNIERVEDEQMAARADRDLQRRPAPYEIQAWMNPNVGGAGRLSILNFRILFRPMSLAHRAHGHFPKNKDLMSTFVRSAQGSGTFDVQFEFWDPSLKELRPFKQSMVPVKEGDFPLDNIKQPPNFARNDMALRRDQWEAVQWMLKREHSNDFFTEKEFEECVLPSVNVRLHATASMENLARGGVLAHDIGYGKTIVTLGLVDFSTANPENEARSIRERTLWLGNTSLIHLKATLIIVPPHIVSQWAKETARFVGRDSRGHGNGLLTVHVITRPADVVRERLVAADIIIVSSTFICSDKVMEKLAAVSKLPPIHHKKSAFKGRDHNDWYSEVVGTIRQSGFNFSNPDSMSRVQLDTALQGRRDFTNDWTQKAANNNVGPSDRKTQRTARTAARKKVSASKYNAKAKVAAAIDVLGAFKKAELLEMYTFQRAVFDEFSYENTPVAAFLQNAIASAKWILSGTPPTVDLGRICEIGTLINVHVARATPSMPAYFPNVTAGPRISEQTDAEKYHSYTEPLSAQLAVERHEQAQRFIAHHFRKNKTDVNKCNVEEYICFAPMQPQEALIYQLVQQLLYDAKFDIQDMTCHFALLVQAVLNKEKAAGSGLKVKASGKSIWSDAIDVLLLLASVPASYSHSGLRALKWIGADEELTFRTLSRRATRATALYLDRCSQVLASYFDQMAYLANVIEKDETPRSATWKAKQEAYMGHMRDIINIFKHDQEDAIGDRQCTFYLKNAIVDKISRKGGPYRPPPGHDLWDIRTWSKRNGGPADFGPAHWWLLEEGDDLPDEDIHDLMDHWIDPAVDGHVNSKDDVIRIIRAKQLDPNEPLHQAMALGLGLKKNDVADDALTRLNKHLTGSLTKDDFEFGIQLPRHRPHKGRMIRPRGQPIDETLNCFMLVIQSIQAGIKATVEVWRHQAFALKADCLQNNQFDAHNNLPMRCSGCLEVINGIQHGLQSIACGHTLCAVCHRDFQQSGVRVCPAGGCQALSQGSFMPWDTFLARSVHDMDANLAAAPGSKMLQIEKIILEEVKDDEKVLVFAAFAGIKSEVYTQLLGRVGDSVGVYTTDGGDQDSQIIDSFKNHPGKAVLVQSLMSSESAGTNLTEASHVVFAGALFTDSDNYTMYMNQAKGRVIRQGQTRKVTIYHLVSPGTLEFDIFNQRQGGRIRNWGHAYGRIRLPIPDDARVDPAYPLRYRPYLEDSAVEKLLRSVEFEEFEG</sequence>
<dbReference type="GO" id="GO:0005634">
    <property type="term" value="C:nucleus"/>
    <property type="evidence" value="ECO:0007669"/>
    <property type="project" value="TreeGrafter"/>
</dbReference>
<dbReference type="PANTHER" id="PTHR45626">
    <property type="entry name" value="TRANSCRIPTION TERMINATION FACTOR 2-RELATED"/>
    <property type="match status" value="1"/>
</dbReference>
<feature type="region of interest" description="Disordered" evidence="4">
    <location>
        <begin position="39"/>
        <end position="79"/>
    </location>
</feature>
<feature type="compositionally biased region" description="Polar residues" evidence="4">
    <location>
        <begin position="46"/>
        <end position="70"/>
    </location>
</feature>
<evidence type="ECO:0000256" key="3">
    <source>
        <dbReference type="ARBA" id="ARBA00022840"/>
    </source>
</evidence>
<dbReference type="Gene3D" id="3.40.50.300">
    <property type="entry name" value="P-loop containing nucleotide triphosphate hydrolases"/>
    <property type="match status" value="1"/>
</dbReference>
<dbReference type="InterPro" id="IPR049730">
    <property type="entry name" value="SNF2/RAD54-like_C"/>
</dbReference>
<keyword evidence="1" id="KW-0547">Nucleotide-binding</keyword>
<dbReference type="GO" id="GO:0008094">
    <property type="term" value="F:ATP-dependent activity, acting on DNA"/>
    <property type="evidence" value="ECO:0007669"/>
    <property type="project" value="TreeGrafter"/>
</dbReference>
<evidence type="ECO:0000313" key="7">
    <source>
        <dbReference type="Proteomes" id="UP000076552"/>
    </source>
</evidence>
<keyword evidence="7" id="KW-1185">Reference proteome</keyword>
<evidence type="ECO:0000256" key="2">
    <source>
        <dbReference type="ARBA" id="ARBA00022801"/>
    </source>
</evidence>
<proteinExistence type="predicted"/>
<dbReference type="Gene3D" id="3.40.50.150">
    <property type="entry name" value="Vaccinia Virus protein VP39"/>
    <property type="match status" value="1"/>
</dbReference>
<dbReference type="Pfam" id="PF00176">
    <property type="entry name" value="SNF2-rel_dom"/>
    <property type="match status" value="1"/>
</dbReference>
<accession>A0A166XM54</accession>
<dbReference type="InterPro" id="IPR050628">
    <property type="entry name" value="SNF2_RAD54_helicase_TF"/>
</dbReference>
<evidence type="ECO:0000313" key="6">
    <source>
        <dbReference type="EMBL" id="KZL76730.1"/>
    </source>
</evidence>
<dbReference type="PANTHER" id="PTHR45626:SF26">
    <property type="entry name" value="FAMILY HELICASE, PUTATIVE (AFU_ORTHOLOGUE AFUA_2G09120)-RELATED"/>
    <property type="match status" value="1"/>
</dbReference>
<organism evidence="6 7">
    <name type="scientific">Colletotrichum tofieldiae</name>
    <dbReference type="NCBI Taxonomy" id="708197"/>
    <lineage>
        <taxon>Eukaryota</taxon>
        <taxon>Fungi</taxon>
        <taxon>Dikarya</taxon>
        <taxon>Ascomycota</taxon>
        <taxon>Pezizomycotina</taxon>
        <taxon>Sordariomycetes</taxon>
        <taxon>Hypocreomycetidae</taxon>
        <taxon>Glomerellales</taxon>
        <taxon>Glomerellaceae</taxon>
        <taxon>Colletotrichum</taxon>
        <taxon>Colletotrichum spaethianum species complex</taxon>
    </lineage>
</organism>
<dbReference type="CDD" id="cd18793">
    <property type="entry name" value="SF2_C_SNF"/>
    <property type="match status" value="1"/>
</dbReference>
<dbReference type="SUPFAM" id="SSF57850">
    <property type="entry name" value="RING/U-box"/>
    <property type="match status" value="1"/>
</dbReference>
<dbReference type="InterPro" id="IPR029063">
    <property type="entry name" value="SAM-dependent_MTases_sf"/>
</dbReference>
<gene>
    <name evidence="6" type="ORF">CT0861_03207</name>
</gene>
<dbReference type="SUPFAM" id="SSF53335">
    <property type="entry name" value="S-adenosyl-L-methionine-dependent methyltransferases"/>
    <property type="match status" value="1"/>
</dbReference>
<feature type="region of interest" description="Disordered" evidence="4">
    <location>
        <begin position="181"/>
        <end position="219"/>
    </location>
</feature>
<dbReference type="GO" id="GO:0016787">
    <property type="term" value="F:hydrolase activity"/>
    <property type="evidence" value="ECO:0007669"/>
    <property type="project" value="UniProtKB-KW"/>
</dbReference>
<dbReference type="InterPro" id="IPR038718">
    <property type="entry name" value="SNF2-like_sf"/>
</dbReference>
<dbReference type="EMBL" id="LFIV01000013">
    <property type="protein sequence ID" value="KZL76730.1"/>
    <property type="molecule type" value="Genomic_DNA"/>
</dbReference>
<dbReference type="STRING" id="708197.A0A166XM54"/>
<dbReference type="Proteomes" id="UP000076552">
    <property type="component" value="Unassembled WGS sequence"/>
</dbReference>
<dbReference type="InterPro" id="IPR027417">
    <property type="entry name" value="P-loop_NTPase"/>
</dbReference>
<dbReference type="GO" id="GO:0005524">
    <property type="term" value="F:ATP binding"/>
    <property type="evidence" value="ECO:0007669"/>
    <property type="project" value="UniProtKB-KW"/>
</dbReference>
<feature type="domain" description="SNF2 N-terminal" evidence="5">
    <location>
        <begin position="1602"/>
        <end position="1722"/>
    </location>
</feature>
<keyword evidence="3" id="KW-0067">ATP-binding</keyword>
<dbReference type="InterPro" id="IPR000330">
    <property type="entry name" value="SNF2_N"/>
</dbReference>
<evidence type="ECO:0000256" key="4">
    <source>
        <dbReference type="SAM" id="MobiDB-lite"/>
    </source>
</evidence>
<dbReference type="SUPFAM" id="SSF52540">
    <property type="entry name" value="P-loop containing nucleoside triphosphate hydrolases"/>
    <property type="match status" value="2"/>
</dbReference>
<comment type="caution">
    <text evidence="6">The sequence shown here is derived from an EMBL/GenBank/DDBJ whole genome shotgun (WGS) entry which is preliminary data.</text>
</comment>
<name>A0A166XM54_9PEZI</name>
<keyword evidence="2" id="KW-0378">Hydrolase</keyword>
<dbReference type="Gene3D" id="3.40.50.10810">
    <property type="entry name" value="Tandem AAA-ATPase domain"/>
    <property type="match status" value="1"/>
</dbReference>
<dbReference type="GO" id="GO:0006281">
    <property type="term" value="P:DNA repair"/>
    <property type="evidence" value="ECO:0007669"/>
    <property type="project" value="TreeGrafter"/>
</dbReference>